<feature type="domain" description="HD-GYP" evidence="3">
    <location>
        <begin position="310"/>
        <end position="512"/>
    </location>
</feature>
<feature type="modified residue" description="4-aspartylphosphate" evidence="1">
    <location>
        <position position="94"/>
    </location>
</feature>
<dbReference type="Pfam" id="PF13487">
    <property type="entry name" value="HD_5"/>
    <property type="match status" value="1"/>
</dbReference>
<protein>
    <submittedName>
        <fullName evidence="4">Response regulator</fullName>
    </submittedName>
</protein>
<accession>A0A7C3N691</accession>
<evidence type="ECO:0000259" key="2">
    <source>
        <dbReference type="PROSITE" id="PS50110"/>
    </source>
</evidence>
<evidence type="ECO:0000259" key="3">
    <source>
        <dbReference type="PROSITE" id="PS51832"/>
    </source>
</evidence>
<dbReference type="AlphaFoldDB" id="A0A7C3N691"/>
<dbReference type="InterPro" id="IPR001789">
    <property type="entry name" value="Sig_transdc_resp-reg_receiver"/>
</dbReference>
<dbReference type="Gene3D" id="1.10.3210.10">
    <property type="entry name" value="Hypothetical protein af1432"/>
    <property type="match status" value="1"/>
</dbReference>
<reference evidence="4" key="1">
    <citation type="journal article" date="2020" name="mSystems">
        <title>Genome- and Community-Level Interaction Insights into Carbon Utilization and Element Cycling Functions of Hydrothermarchaeota in Hydrothermal Sediment.</title>
        <authorList>
            <person name="Zhou Z."/>
            <person name="Liu Y."/>
            <person name="Xu W."/>
            <person name="Pan J."/>
            <person name="Luo Z.H."/>
            <person name="Li M."/>
        </authorList>
    </citation>
    <scope>NUCLEOTIDE SEQUENCE [LARGE SCALE GENOMIC DNA]</scope>
    <source>
        <strain evidence="4">SpSt-464</strain>
    </source>
</reference>
<dbReference type="EMBL" id="DSTT01000005">
    <property type="protein sequence ID" value="HFK24217.1"/>
    <property type="molecule type" value="Genomic_DNA"/>
</dbReference>
<dbReference type="PROSITE" id="PS51832">
    <property type="entry name" value="HD_GYP"/>
    <property type="match status" value="1"/>
</dbReference>
<proteinExistence type="predicted"/>
<dbReference type="InterPro" id="IPR037522">
    <property type="entry name" value="HD_GYP_dom"/>
</dbReference>
<feature type="domain" description="Response regulatory" evidence="2">
    <location>
        <begin position="43"/>
        <end position="159"/>
    </location>
</feature>
<dbReference type="GO" id="GO:0000160">
    <property type="term" value="P:phosphorelay signal transduction system"/>
    <property type="evidence" value="ECO:0007669"/>
    <property type="project" value="InterPro"/>
</dbReference>
<dbReference type="InterPro" id="IPR052020">
    <property type="entry name" value="Cyclic_di-GMP/3'3'-cGAMP_PDE"/>
</dbReference>
<evidence type="ECO:0000256" key="1">
    <source>
        <dbReference type="PROSITE-ProRule" id="PRU00169"/>
    </source>
</evidence>
<dbReference type="PANTHER" id="PTHR45228">
    <property type="entry name" value="CYCLIC DI-GMP PHOSPHODIESTERASE TM_0186-RELATED"/>
    <property type="match status" value="1"/>
</dbReference>
<dbReference type="PROSITE" id="PS50110">
    <property type="entry name" value="RESPONSE_REGULATORY"/>
    <property type="match status" value="1"/>
</dbReference>
<name>A0A7C3N691_UNCW3</name>
<dbReference type="InterPro" id="IPR011006">
    <property type="entry name" value="CheY-like_superfamily"/>
</dbReference>
<dbReference type="Pfam" id="PF00072">
    <property type="entry name" value="Response_reg"/>
    <property type="match status" value="1"/>
</dbReference>
<organism evidence="4">
    <name type="scientific">candidate division WOR-3 bacterium</name>
    <dbReference type="NCBI Taxonomy" id="2052148"/>
    <lineage>
        <taxon>Bacteria</taxon>
        <taxon>Bacteria division WOR-3</taxon>
    </lineage>
</organism>
<dbReference type="SMART" id="SM00448">
    <property type="entry name" value="REC"/>
    <property type="match status" value="1"/>
</dbReference>
<keyword evidence="1" id="KW-0597">Phosphoprotein</keyword>
<evidence type="ECO:0000313" key="4">
    <source>
        <dbReference type="EMBL" id="HFK24217.1"/>
    </source>
</evidence>
<dbReference type="Gene3D" id="3.40.50.2300">
    <property type="match status" value="1"/>
</dbReference>
<sequence>MILNLKKSRMSYNHNIMKLLHLYLAFFLYMVGVKGGIVQRKMRVLIIDDNKDLANSLKDALNNYSSDYECLAFYDGTSAMNYITNNPPDIVFTDIILPDISGLNILKNVKEIDSDIQVIVMTAYASLSTSIEALQYGAFDYIPKPLHVNQVMNALKSAINKRNSLLENKKIIADIINKKEKNPESDESRKVIERLILLKRFQKKISKIDDIETLFKISYLEFSKIFLTQFIYFFVKEDDFFKEIVGPSVGEFKVGEKVDPKLPIFFIPVKNNIGCIFAGSKSMTSVMSYENDILGVVYLKRENDFLDTDLEIAEVLSFVLSHKYYEIKLNKKLKSTRYGIIYTMLTLTGLSDSNQKRLIEKKSKYCEDFSSFLKLDEEIIEKIKYSSILFDIIQSFGKDKKSSSKEVSEKFKNVIEDIEFLKELEPIIGSISENYDGTGFPKRLQGAQIPIESQIIKLVHTYILLTENKNYRDGVGKNNAFENLQKLSDKYFQKDLVEKFINFIGEYERTNN</sequence>
<comment type="caution">
    <text evidence="4">The sequence shown here is derived from an EMBL/GenBank/DDBJ whole genome shotgun (WGS) entry which is preliminary data.</text>
</comment>
<dbReference type="SUPFAM" id="SSF52172">
    <property type="entry name" value="CheY-like"/>
    <property type="match status" value="1"/>
</dbReference>
<dbReference type="SUPFAM" id="SSF109604">
    <property type="entry name" value="HD-domain/PDEase-like"/>
    <property type="match status" value="1"/>
</dbReference>
<gene>
    <name evidence="4" type="ORF">ENS15_06185</name>
</gene>